<reference evidence="1 2" key="1">
    <citation type="submission" date="2020-11" db="EMBL/GenBank/DDBJ databases">
        <authorList>
            <person name="Peeters C."/>
        </authorList>
    </citation>
    <scope>NUCLEOTIDE SEQUENCE [LARGE SCALE GENOMIC DNA]</scope>
    <source>
        <strain evidence="1 2">LMG 7974</strain>
    </source>
</reference>
<protein>
    <submittedName>
        <fullName evidence="1">Uncharacterized protein</fullName>
    </submittedName>
</protein>
<accession>A0ABM8QA32</accession>
<name>A0ABM8QA32_9BACT</name>
<keyword evidence="2" id="KW-1185">Reference proteome</keyword>
<proteinExistence type="predicted"/>
<comment type="caution">
    <text evidence="1">The sequence shown here is derived from an EMBL/GenBank/DDBJ whole genome shotgun (WGS) entry which is preliminary data.</text>
</comment>
<gene>
    <name evidence="1" type="ORF">LMG7974_01944</name>
</gene>
<dbReference type="EMBL" id="CAJHOF010000045">
    <property type="protein sequence ID" value="CAD7289858.1"/>
    <property type="molecule type" value="Genomic_DNA"/>
</dbReference>
<evidence type="ECO:0000313" key="2">
    <source>
        <dbReference type="Proteomes" id="UP000789803"/>
    </source>
</evidence>
<organism evidence="1 2">
    <name type="scientific">Campylobacter majalis</name>
    <dbReference type="NCBI Taxonomy" id="2790656"/>
    <lineage>
        <taxon>Bacteria</taxon>
        <taxon>Pseudomonadati</taxon>
        <taxon>Campylobacterota</taxon>
        <taxon>Epsilonproteobacteria</taxon>
        <taxon>Campylobacterales</taxon>
        <taxon>Campylobacteraceae</taxon>
        <taxon>Campylobacter</taxon>
    </lineage>
</organism>
<sequence>MHLQDVNVDLLNSNVKFDYKNIDNINMLANNKMEFNLQDKSESDNNKYLHMLGITIATTAKYIKNAITKDSKNKKNVAENKVPDRPIEKVDKTQKVKKLDNKLNHIFNKKEHKLDDFLNKFQNNQQAYNATIKELEKDMANGKLPNNFTSGHKVNIKGYEITVRGVIKDGKPEIGTMFIP</sequence>
<dbReference type="Proteomes" id="UP000789803">
    <property type="component" value="Unassembled WGS sequence"/>
</dbReference>
<evidence type="ECO:0000313" key="1">
    <source>
        <dbReference type="EMBL" id="CAD7289858.1"/>
    </source>
</evidence>